<proteinExistence type="predicted"/>
<name>A0A1A8TP62_9GAMM</name>
<feature type="region of interest" description="Disordered" evidence="1">
    <location>
        <begin position="123"/>
        <end position="144"/>
    </location>
</feature>
<reference evidence="2 3" key="1">
    <citation type="submission" date="2016-06" db="EMBL/GenBank/DDBJ databases">
        <authorList>
            <person name="Kjaerup R.B."/>
            <person name="Dalgaard T.S."/>
            <person name="Juul-Madsen H.R."/>
        </authorList>
    </citation>
    <scope>NUCLEOTIDE SEQUENCE [LARGE SCALE GENOMIC DNA]</scope>
    <source>
        <strain evidence="2 3">CECT 5080</strain>
    </source>
</reference>
<keyword evidence="3" id="KW-1185">Reference proteome</keyword>
<feature type="region of interest" description="Disordered" evidence="1">
    <location>
        <begin position="240"/>
        <end position="271"/>
    </location>
</feature>
<gene>
    <name evidence="2" type="ORF">MAQ5080_02893</name>
</gene>
<protein>
    <submittedName>
        <fullName evidence="2">Uncharacterized protein</fullName>
    </submittedName>
</protein>
<feature type="compositionally biased region" description="Basic and acidic residues" evidence="1">
    <location>
        <begin position="43"/>
        <end position="68"/>
    </location>
</feature>
<dbReference type="Proteomes" id="UP000092627">
    <property type="component" value="Unassembled WGS sequence"/>
</dbReference>
<sequence>MAAYPSRHQWMARGDAPLQLPVQPGVGAPALEPAQDAAADEDAQGHAQDDERRRDGDRAEHPGQRRADQQAGGAGQAAADPQFVGGEAAHDNRVAVEPMRKERDRPVRTDVLLLGHTGLALQDAGGFGEQPDADHEQHGTDRDGEAKLAPGLAAGVDFRVGAVGVVADADEHRRHDQEGYEHDDVVAVVPDRFHDAVAGAAGRVFQLRQALRERQRGQRGGAQCHSGALGKAGMEDAVLHGRAFQVRRGGRSSGRGTSRRSGCRRRGTGAG</sequence>
<accession>A0A1A8TP62</accession>
<evidence type="ECO:0000256" key="1">
    <source>
        <dbReference type="SAM" id="MobiDB-lite"/>
    </source>
</evidence>
<feature type="compositionally biased region" description="Low complexity" evidence="1">
    <location>
        <begin position="27"/>
        <end position="37"/>
    </location>
</feature>
<feature type="compositionally biased region" description="Basic residues" evidence="1">
    <location>
        <begin position="257"/>
        <end position="271"/>
    </location>
</feature>
<evidence type="ECO:0000313" key="3">
    <source>
        <dbReference type="Proteomes" id="UP000092627"/>
    </source>
</evidence>
<dbReference type="EMBL" id="FLOC01000018">
    <property type="protein sequence ID" value="SBS34492.1"/>
    <property type="molecule type" value="Genomic_DNA"/>
</dbReference>
<dbReference type="AlphaFoldDB" id="A0A1A8TP62"/>
<feature type="region of interest" description="Disordered" evidence="1">
    <location>
        <begin position="1"/>
        <end position="104"/>
    </location>
</feature>
<dbReference type="STRING" id="295068.MAQ5080_02893"/>
<evidence type="ECO:0000313" key="2">
    <source>
        <dbReference type="EMBL" id="SBS34492.1"/>
    </source>
</evidence>
<feature type="compositionally biased region" description="Basic and acidic residues" evidence="1">
    <location>
        <begin position="88"/>
        <end position="104"/>
    </location>
</feature>
<organism evidence="2 3">
    <name type="scientific">Marinomonas aquimarina</name>
    <dbReference type="NCBI Taxonomy" id="295068"/>
    <lineage>
        <taxon>Bacteria</taxon>
        <taxon>Pseudomonadati</taxon>
        <taxon>Pseudomonadota</taxon>
        <taxon>Gammaproteobacteria</taxon>
        <taxon>Oceanospirillales</taxon>
        <taxon>Oceanospirillaceae</taxon>
        <taxon>Marinomonas</taxon>
    </lineage>
</organism>
<feature type="compositionally biased region" description="Basic and acidic residues" evidence="1">
    <location>
        <begin position="132"/>
        <end position="144"/>
    </location>
</feature>